<dbReference type="Proteomes" id="UP000800041">
    <property type="component" value="Unassembled WGS sequence"/>
</dbReference>
<keyword evidence="3" id="KW-1185">Reference proteome</keyword>
<evidence type="ECO:0000313" key="3">
    <source>
        <dbReference type="Proteomes" id="UP000800041"/>
    </source>
</evidence>
<name>A0A6G1HBR3_9PEZI</name>
<feature type="region of interest" description="Disordered" evidence="1">
    <location>
        <begin position="1"/>
        <end position="28"/>
    </location>
</feature>
<evidence type="ECO:0000313" key="2">
    <source>
        <dbReference type="EMBL" id="KAF1990470.1"/>
    </source>
</evidence>
<accession>A0A6G1HBR3</accession>
<dbReference type="AlphaFoldDB" id="A0A6G1HBR3"/>
<reference evidence="2" key="1">
    <citation type="journal article" date="2020" name="Stud. Mycol.">
        <title>101 Dothideomycetes genomes: a test case for predicting lifestyles and emergence of pathogens.</title>
        <authorList>
            <person name="Haridas S."/>
            <person name="Albert R."/>
            <person name="Binder M."/>
            <person name="Bloem J."/>
            <person name="Labutti K."/>
            <person name="Salamov A."/>
            <person name="Andreopoulos B."/>
            <person name="Baker S."/>
            <person name="Barry K."/>
            <person name="Bills G."/>
            <person name="Bluhm B."/>
            <person name="Cannon C."/>
            <person name="Castanera R."/>
            <person name="Culley D."/>
            <person name="Daum C."/>
            <person name="Ezra D."/>
            <person name="Gonzalez J."/>
            <person name="Henrissat B."/>
            <person name="Kuo A."/>
            <person name="Liang C."/>
            <person name="Lipzen A."/>
            <person name="Lutzoni F."/>
            <person name="Magnuson J."/>
            <person name="Mondo S."/>
            <person name="Nolan M."/>
            <person name="Ohm R."/>
            <person name="Pangilinan J."/>
            <person name="Park H.-J."/>
            <person name="Ramirez L."/>
            <person name="Alfaro M."/>
            <person name="Sun H."/>
            <person name="Tritt A."/>
            <person name="Yoshinaga Y."/>
            <person name="Zwiers L.-H."/>
            <person name="Turgeon B."/>
            <person name="Goodwin S."/>
            <person name="Spatafora J."/>
            <person name="Crous P."/>
            <person name="Grigoriev I."/>
        </authorList>
    </citation>
    <scope>NUCLEOTIDE SEQUENCE</scope>
    <source>
        <strain evidence="2">CBS 113979</strain>
    </source>
</reference>
<evidence type="ECO:0000256" key="1">
    <source>
        <dbReference type="SAM" id="MobiDB-lite"/>
    </source>
</evidence>
<organism evidence="2 3">
    <name type="scientific">Aulographum hederae CBS 113979</name>
    <dbReference type="NCBI Taxonomy" id="1176131"/>
    <lineage>
        <taxon>Eukaryota</taxon>
        <taxon>Fungi</taxon>
        <taxon>Dikarya</taxon>
        <taxon>Ascomycota</taxon>
        <taxon>Pezizomycotina</taxon>
        <taxon>Dothideomycetes</taxon>
        <taxon>Pleosporomycetidae</taxon>
        <taxon>Aulographales</taxon>
        <taxon>Aulographaceae</taxon>
    </lineage>
</organism>
<dbReference type="EMBL" id="ML977142">
    <property type="protein sequence ID" value="KAF1990470.1"/>
    <property type="molecule type" value="Genomic_DNA"/>
</dbReference>
<proteinExistence type="predicted"/>
<sequence>MAPSTRNTSISKCTSAVPHTASRRSNVPANGKNTWLRVLCPQYFLRFWTNADYSTWSDPSNTEQAIRFAPRPDNWPTSPCGRAFTDADVDTRCTGPLCMPHPSINTEAKHVCGPCDRRNQQNVAIMRESVRLGVCAGCAALAKGAFPEGTNCGCREYSRLCDACAKFVSEQAKKKAVRGHISRRKRIVGVPLRERDARFGVEIDAKKKDYRAPKCPCGNRARHTRRRPGLEVRSCVICAVDRVGQDTIVRDRNPEPLRPFGRWGEWGT</sequence>
<gene>
    <name evidence="2" type="ORF">K402DRAFT_229755</name>
</gene>
<feature type="compositionally biased region" description="Polar residues" evidence="1">
    <location>
        <begin position="1"/>
        <end position="14"/>
    </location>
</feature>
<protein>
    <submittedName>
        <fullName evidence="2">Uncharacterized protein</fullName>
    </submittedName>
</protein>